<proteinExistence type="inferred from homology"/>
<keyword evidence="6 7" id="KW-0472">Membrane</keyword>
<dbReference type="Gene3D" id="1.10.3720.10">
    <property type="entry name" value="MetI-like"/>
    <property type="match status" value="1"/>
</dbReference>
<sequence length="347" mass="38075">MLRYTARTLLAAWFILSGLFLLSRAHTDRNTFLQNSTEGNGRRLSASDQAHTTQQLLQRYGLDVPLFYVTLGSAAATGHISWRWHGSRNQYHQWFRQLLAGDLGTSYRDGAPVTEVLSQSLSYTLPLTLLAALGSMGLTLALVLWLSHRPRWRSAWLSGLHVLRALPLFLLATCLLLLLANPDVLAWFPTFGLGLEVEEVAWWQQPGRLLYFLTLPTLSLVLVTVPGLVVQLNGALQHELEQPYIATARAKGASSIRVVRHHALRNALLPTVALLSELLPNLVAGATVVEVLFALPGMGRLLAESAAAQDYPVLLGAVGLVALVRVAAQVLADGLYRVLDPRIRTHA</sequence>
<dbReference type="PROSITE" id="PS50928">
    <property type="entry name" value="ABC_TM1"/>
    <property type="match status" value="1"/>
</dbReference>
<comment type="similarity">
    <text evidence="7">Belongs to the binding-protein-dependent transport system permease family.</text>
</comment>
<feature type="transmembrane region" description="Helical" evidence="7">
    <location>
        <begin position="168"/>
        <end position="189"/>
    </location>
</feature>
<dbReference type="Pfam" id="PF00528">
    <property type="entry name" value="BPD_transp_1"/>
    <property type="match status" value="1"/>
</dbReference>
<name>A0ABQ1WI79_9BACT</name>
<comment type="subcellular location">
    <subcellularLocation>
        <location evidence="1 7">Cell membrane</location>
        <topology evidence="1 7">Multi-pass membrane protein</topology>
    </subcellularLocation>
</comment>
<evidence type="ECO:0000313" key="10">
    <source>
        <dbReference type="Proteomes" id="UP000601361"/>
    </source>
</evidence>
<dbReference type="CDD" id="cd06261">
    <property type="entry name" value="TM_PBP2"/>
    <property type="match status" value="1"/>
</dbReference>
<dbReference type="PANTHER" id="PTHR43163">
    <property type="entry name" value="DIPEPTIDE TRANSPORT SYSTEM PERMEASE PROTEIN DPPB-RELATED"/>
    <property type="match status" value="1"/>
</dbReference>
<organism evidence="9 10">
    <name type="scientific">Hymenobacter glacieicola</name>
    <dbReference type="NCBI Taxonomy" id="1562124"/>
    <lineage>
        <taxon>Bacteria</taxon>
        <taxon>Pseudomonadati</taxon>
        <taxon>Bacteroidota</taxon>
        <taxon>Cytophagia</taxon>
        <taxon>Cytophagales</taxon>
        <taxon>Hymenobacteraceae</taxon>
        <taxon>Hymenobacter</taxon>
    </lineage>
</organism>
<dbReference type="SUPFAM" id="SSF161098">
    <property type="entry name" value="MetI-like"/>
    <property type="match status" value="1"/>
</dbReference>
<evidence type="ECO:0000313" key="9">
    <source>
        <dbReference type="EMBL" id="GGG30927.1"/>
    </source>
</evidence>
<feature type="transmembrane region" description="Helical" evidence="7">
    <location>
        <begin position="209"/>
        <end position="230"/>
    </location>
</feature>
<feature type="domain" description="ABC transmembrane type-1" evidence="8">
    <location>
        <begin position="121"/>
        <end position="332"/>
    </location>
</feature>
<evidence type="ECO:0000256" key="6">
    <source>
        <dbReference type="ARBA" id="ARBA00023136"/>
    </source>
</evidence>
<feature type="transmembrane region" description="Helical" evidence="7">
    <location>
        <begin position="127"/>
        <end position="147"/>
    </location>
</feature>
<evidence type="ECO:0000256" key="3">
    <source>
        <dbReference type="ARBA" id="ARBA00022475"/>
    </source>
</evidence>
<keyword evidence="10" id="KW-1185">Reference proteome</keyword>
<protein>
    <submittedName>
        <fullName evidence="9">Peptide ABC transporter permease</fullName>
    </submittedName>
</protein>
<keyword evidence="2 7" id="KW-0813">Transport</keyword>
<keyword evidence="3" id="KW-1003">Cell membrane</keyword>
<dbReference type="EMBL" id="BMGS01000001">
    <property type="protein sequence ID" value="GGG30927.1"/>
    <property type="molecule type" value="Genomic_DNA"/>
</dbReference>
<evidence type="ECO:0000256" key="1">
    <source>
        <dbReference type="ARBA" id="ARBA00004651"/>
    </source>
</evidence>
<evidence type="ECO:0000256" key="5">
    <source>
        <dbReference type="ARBA" id="ARBA00022989"/>
    </source>
</evidence>
<evidence type="ECO:0000256" key="7">
    <source>
        <dbReference type="RuleBase" id="RU363032"/>
    </source>
</evidence>
<keyword evidence="4 7" id="KW-0812">Transmembrane</keyword>
<keyword evidence="5 7" id="KW-1133">Transmembrane helix</keyword>
<dbReference type="Proteomes" id="UP000601361">
    <property type="component" value="Unassembled WGS sequence"/>
</dbReference>
<dbReference type="PANTHER" id="PTHR43163:SF6">
    <property type="entry name" value="DIPEPTIDE TRANSPORT SYSTEM PERMEASE PROTEIN DPPB-RELATED"/>
    <property type="match status" value="1"/>
</dbReference>
<comment type="caution">
    <text evidence="9">The sequence shown here is derived from an EMBL/GenBank/DDBJ whole genome shotgun (WGS) entry which is preliminary data.</text>
</comment>
<evidence type="ECO:0000256" key="2">
    <source>
        <dbReference type="ARBA" id="ARBA00022448"/>
    </source>
</evidence>
<reference evidence="10" key="1">
    <citation type="journal article" date="2019" name="Int. J. Syst. Evol. Microbiol.">
        <title>The Global Catalogue of Microorganisms (GCM) 10K type strain sequencing project: providing services to taxonomists for standard genome sequencing and annotation.</title>
        <authorList>
            <consortium name="The Broad Institute Genomics Platform"/>
            <consortium name="The Broad Institute Genome Sequencing Center for Infectious Disease"/>
            <person name="Wu L."/>
            <person name="Ma J."/>
        </authorList>
    </citation>
    <scope>NUCLEOTIDE SEQUENCE [LARGE SCALE GENOMIC DNA]</scope>
    <source>
        <strain evidence="10">CGMCC 1.12990</strain>
    </source>
</reference>
<dbReference type="InterPro" id="IPR035906">
    <property type="entry name" value="MetI-like_sf"/>
</dbReference>
<evidence type="ECO:0000259" key="8">
    <source>
        <dbReference type="PROSITE" id="PS50928"/>
    </source>
</evidence>
<evidence type="ECO:0000256" key="4">
    <source>
        <dbReference type="ARBA" id="ARBA00022692"/>
    </source>
</evidence>
<gene>
    <name evidence="9" type="ORF">GCM10011378_04420</name>
</gene>
<accession>A0ABQ1WI79</accession>
<dbReference type="InterPro" id="IPR000515">
    <property type="entry name" value="MetI-like"/>
</dbReference>